<gene>
    <name evidence="3" type="ORF">GPUH_LOCUS18686</name>
</gene>
<dbReference type="InterPro" id="IPR032629">
    <property type="entry name" value="DCB_dom"/>
</dbReference>
<sequence>MSSSGPFGASAEAKRFVENLLSDLRTLSQEARKKYSPIREAAESGLVKIKNISAASNEHNLLTNIRLASAELLQPLTLACSSRNARLVQISLHTIQKMVQHRVIESASAHVIVNELWNLMEAECEELRILQTLTPLVGTELLVTGHWLAKCLVMCFRLNFAKDPIVINTASATVRQMVSCVYERVIQEDGLKGCEMPIVHQTVRFNVKAAPPTLRPCASDGYMLFHHPEFAQLLKDQVCPLIIKLFAPNHKQIQVSPQHPYSSNWRASADSTSSQVPCSPERIYFPISMRLLRVVVILITLYYHILVSLLYFSPFNYASTNSTSIFVSAFILYTLIKITRGLASTIC</sequence>
<protein>
    <submittedName>
        <fullName evidence="5">DCB domain-containing protein</fullName>
    </submittedName>
</protein>
<organism evidence="5">
    <name type="scientific">Gongylonema pulchrum</name>
    <dbReference type="NCBI Taxonomy" id="637853"/>
    <lineage>
        <taxon>Eukaryota</taxon>
        <taxon>Metazoa</taxon>
        <taxon>Ecdysozoa</taxon>
        <taxon>Nematoda</taxon>
        <taxon>Chromadorea</taxon>
        <taxon>Rhabditida</taxon>
        <taxon>Spirurina</taxon>
        <taxon>Spiruromorpha</taxon>
        <taxon>Spiruroidea</taxon>
        <taxon>Gongylonematidae</taxon>
        <taxon>Gongylonema</taxon>
    </lineage>
</organism>
<name>A0A183ECJ5_9BILA</name>
<keyword evidence="4" id="KW-1185">Reference proteome</keyword>
<evidence type="ECO:0000313" key="5">
    <source>
        <dbReference type="WBParaSite" id="GPUH_0001871101-mRNA-1"/>
    </source>
</evidence>
<evidence type="ECO:0000256" key="1">
    <source>
        <dbReference type="SAM" id="Phobius"/>
    </source>
</evidence>
<accession>A0A183ECJ5</accession>
<keyword evidence="1" id="KW-0472">Membrane</keyword>
<dbReference type="Pfam" id="PF16213">
    <property type="entry name" value="DCB"/>
    <property type="match status" value="1"/>
</dbReference>
<feature type="transmembrane region" description="Helical" evidence="1">
    <location>
        <begin position="318"/>
        <end position="336"/>
    </location>
</feature>
<dbReference type="WBParaSite" id="GPUH_0001871101-mRNA-1">
    <property type="protein sequence ID" value="GPUH_0001871101-mRNA-1"/>
    <property type="gene ID" value="GPUH_0001871101"/>
</dbReference>
<keyword evidence="1" id="KW-1133">Transmembrane helix</keyword>
<reference evidence="5" key="1">
    <citation type="submission" date="2016-06" db="UniProtKB">
        <authorList>
            <consortium name="WormBaseParasite"/>
        </authorList>
    </citation>
    <scope>IDENTIFICATION</scope>
</reference>
<dbReference type="AlphaFoldDB" id="A0A183ECJ5"/>
<reference evidence="3 4" key="2">
    <citation type="submission" date="2018-11" db="EMBL/GenBank/DDBJ databases">
        <authorList>
            <consortium name="Pathogen Informatics"/>
        </authorList>
    </citation>
    <scope>NUCLEOTIDE SEQUENCE [LARGE SCALE GENOMIC DNA]</scope>
</reference>
<evidence type="ECO:0000313" key="4">
    <source>
        <dbReference type="Proteomes" id="UP000271098"/>
    </source>
</evidence>
<dbReference type="OrthoDB" id="294853at2759"/>
<feature type="transmembrane region" description="Helical" evidence="1">
    <location>
        <begin position="291"/>
        <end position="312"/>
    </location>
</feature>
<proteinExistence type="predicted"/>
<feature type="domain" description="Mon2/Sec7/BIG1-like dimerisation and cyclophilin-binding" evidence="2">
    <location>
        <begin position="12"/>
        <end position="189"/>
    </location>
</feature>
<keyword evidence="1" id="KW-0812">Transmembrane</keyword>
<evidence type="ECO:0000259" key="2">
    <source>
        <dbReference type="Pfam" id="PF16213"/>
    </source>
</evidence>
<dbReference type="EMBL" id="UYRT01087173">
    <property type="protein sequence ID" value="VDN32259.1"/>
    <property type="molecule type" value="Genomic_DNA"/>
</dbReference>
<evidence type="ECO:0000313" key="3">
    <source>
        <dbReference type="EMBL" id="VDN32259.1"/>
    </source>
</evidence>
<dbReference type="Proteomes" id="UP000271098">
    <property type="component" value="Unassembled WGS sequence"/>
</dbReference>